<evidence type="ECO:0000313" key="3">
    <source>
        <dbReference type="EMBL" id="KAJ7198128.1"/>
    </source>
</evidence>
<feature type="transmembrane region" description="Helical" evidence="2">
    <location>
        <begin position="110"/>
        <end position="133"/>
    </location>
</feature>
<keyword evidence="2" id="KW-0472">Membrane</keyword>
<keyword evidence="4" id="KW-1185">Reference proteome</keyword>
<keyword evidence="2" id="KW-0812">Transmembrane</keyword>
<keyword evidence="2" id="KW-1133">Transmembrane helix</keyword>
<reference evidence="3" key="1">
    <citation type="submission" date="2023-03" db="EMBL/GenBank/DDBJ databases">
        <title>Massive genome expansion in bonnet fungi (Mycena s.s.) driven by repeated elements and novel gene families across ecological guilds.</title>
        <authorList>
            <consortium name="Lawrence Berkeley National Laboratory"/>
            <person name="Harder C.B."/>
            <person name="Miyauchi S."/>
            <person name="Viragh M."/>
            <person name="Kuo A."/>
            <person name="Thoen E."/>
            <person name="Andreopoulos B."/>
            <person name="Lu D."/>
            <person name="Skrede I."/>
            <person name="Drula E."/>
            <person name="Henrissat B."/>
            <person name="Morin E."/>
            <person name="Kohler A."/>
            <person name="Barry K."/>
            <person name="LaButti K."/>
            <person name="Morin E."/>
            <person name="Salamov A."/>
            <person name="Lipzen A."/>
            <person name="Mereny Z."/>
            <person name="Hegedus B."/>
            <person name="Baldrian P."/>
            <person name="Stursova M."/>
            <person name="Weitz H."/>
            <person name="Taylor A."/>
            <person name="Grigoriev I.V."/>
            <person name="Nagy L.G."/>
            <person name="Martin F."/>
            <person name="Kauserud H."/>
        </authorList>
    </citation>
    <scope>NUCLEOTIDE SEQUENCE</scope>
    <source>
        <strain evidence="3">9144</strain>
    </source>
</reference>
<dbReference type="EMBL" id="JARJCW010000074">
    <property type="protein sequence ID" value="KAJ7198128.1"/>
    <property type="molecule type" value="Genomic_DNA"/>
</dbReference>
<accession>A0AAD6UYC8</accession>
<organism evidence="3 4">
    <name type="scientific">Mycena pura</name>
    <dbReference type="NCBI Taxonomy" id="153505"/>
    <lineage>
        <taxon>Eukaryota</taxon>
        <taxon>Fungi</taxon>
        <taxon>Dikarya</taxon>
        <taxon>Basidiomycota</taxon>
        <taxon>Agaricomycotina</taxon>
        <taxon>Agaricomycetes</taxon>
        <taxon>Agaricomycetidae</taxon>
        <taxon>Agaricales</taxon>
        <taxon>Marasmiineae</taxon>
        <taxon>Mycenaceae</taxon>
        <taxon>Mycena</taxon>
    </lineage>
</organism>
<feature type="transmembrane region" description="Helical" evidence="2">
    <location>
        <begin position="236"/>
        <end position="258"/>
    </location>
</feature>
<protein>
    <recommendedName>
        <fullName evidence="5">Transmembrane protein</fullName>
    </recommendedName>
</protein>
<proteinExistence type="predicted"/>
<gene>
    <name evidence="3" type="ORF">GGX14DRAFT_402155</name>
</gene>
<evidence type="ECO:0008006" key="5">
    <source>
        <dbReference type="Google" id="ProtNLM"/>
    </source>
</evidence>
<dbReference type="Proteomes" id="UP001219525">
    <property type="component" value="Unassembled WGS sequence"/>
</dbReference>
<evidence type="ECO:0000256" key="1">
    <source>
        <dbReference type="SAM" id="MobiDB-lite"/>
    </source>
</evidence>
<name>A0AAD6UYC8_9AGAR</name>
<feature type="region of interest" description="Disordered" evidence="1">
    <location>
        <begin position="1"/>
        <end position="23"/>
    </location>
</feature>
<sequence>MGEAASHSTTPINSLPLQSSTASAMDTPRLNAETLANIEKAIPATGTFIGGLLRPMLTNVRDMDWERVNNQIGSLTSEATIATFLAAVQSQVIALSYQDNSSGVKVATNVLGFAGVLLDVITAFLALLSSTILQRHITVVEKQLASMEDATPGQLTKAFHFLTMNDSVLPRDMYRHLYVKGRQRLLVLSKSQEQDQNPNTEMSQWLTMRPESTELNIPLIAASCAHIQSAAFIGDAAGTAMLLGILCFFASVQCLAVATQPPAVWIVSTVICSFILILPAINRFLGLIGISKLSNMGCIGDD</sequence>
<feature type="transmembrane region" description="Helical" evidence="2">
    <location>
        <begin position="264"/>
        <end position="285"/>
    </location>
</feature>
<comment type="caution">
    <text evidence="3">The sequence shown here is derived from an EMBL/GenBank/DDBJ whole genome shotgun (WGS) entry which is preliminary data.</text>
</comment>
<evidence type="ECO:0000313" key="4">
    <source>
        <dbReference type="Proteomes" id="UP001219525"/>
    </source>
</evidence>
<dbReference type="AlphaFoldDB" id="A0AAD6UYC8"/>
<evidence type="ECO:0000256" key="2">
    <source>
        <dbReference type="SAM" id="Phobius"/>
    </source>
</evidence>